<dbReference type="EC" id="2.7.7.48" evidence="1"/>
<evidence type="ECO:0000256" key="7">
    <source>
        <dbReference type="ARBA" id="ARBA00030436"/>
    </source>
</evidence>
<dbReference type="RefSeq" id="YP_010839623.1">
    <property type="nucleotide sequence ID" value="NC_077986.1"/>
</dbReference>
<dbReference type="Gene3D" id="3.40.91.60">
    <property type="match status" value="1"/>
</dbReference>
<evidence type="ECO:0000313" key="11">
    <source>
        <dbReference type="EMBL" id="ATJ04174.1"/>
    </source>
</evidence>
<comment type="similarity">
    <text evidence="9">Belongs to the Bunyavirales RNA polymerase family.</text>
</comment>
<evidence type="ECO:0000256" key="6">
    <source>
        <dbReference type="ARBA" id="ARBA00030285"/>
    </source>
</evidence>
<dbReference type="GO" id="GO:0039694">
    <property type="term" value="P:viral RNA genome replication"/>
    <property type="evidence" value="ECO:0007669"/>
    <property type="project" value="InterPro"/>
</dbReference>
<keyword evidence="12" id="KW-1185">Reference proteome</keyword>
<dbReference type="Pfam" id="PF21561">
    <property type="entry name" value="L_thumb_ring_vir"/>
    <property type="match status" value="1"/>
</dbReference>
<reference evidence="12" key="1">
    <citation type="submission" date="2017-03" db="EMBL/GenBank/DDBJ databases">
        <authorList>
            <person name="Hughes H.R."/>
            <person name="Russell B.J."/>
            <person name="Lambert A.J."/>
        </authorList>
    </citation>
    <scope>NUCLEOTIDE SEQUENCE [LARGE SCALE GENOMIC DNA]</scope>
</reference>
<evidence type="ECO:0000256" key="9">
    <source>
        <dbReference type="ARBA" id="ARBA00034123"/>
    </source>
</evidence>
<dbReference type="GO" id="GO:0003968">
    <property type="term" value="F:RNA-directed RNA polymerase activity"/>
    <property type="evidence" value="ECO:0007669"/>
    <property type="project" value="UniProtKB-EC"/>
</dbReference>
<proteinExistence type="inferred from homology"/>
<dbReference type="PROSITE" id="PS50525">
    <property type="entry name" value="RDRP_SSRNA_NEG_SEG"/>
    <property type="match status" value="1"/>
</dbReference>
<dbReference type="GeneID" id="80549499"/>
<evidence type="ECO:0000256" key="8">
    <source>
        <dbReference type="ARBA" id="ARBA00031012"/>
    </source>
</evidence>
<keyword evidence="3" id="KW-0808">Transferase</keyword>
<evidence type="ECO:0000259" key="10">
    <source>
        <dbReference type="PROSITE" id="PS50525"/>
    </source>
</evidence>
<dbReference type="InterPro" id="IPR029124">
    <property type="entry name" value="L_protein_N"/>
</dbReference>
<keyword evidence="5" id="KW-0460">Magnesium</keyword>
<feature type="domain" description="RdRp catalytic" evidence="10">
    <location>
        <begin position="1020"/>
        <end position="1207"/>
    </location>
</feature>
<dbReference type="Proteomes" id="UP000424697">
    <property type="component" value="Genome"/>
</dbReference>
<dbReference type="Pfam" id="PF04196">
    <property type="entry name" value="Bunya_RdRp"/>
    <property type="match status" value="1"/>
</dbReference>
<dbReference type="Pfam" id="PF15518">
    <property type="entry name" value="L_protein_N"/>
    <property type="match status" value="1"/>
</dbReference>
<keyword evidence="4" id="KW-0378">Hydrolase</keyword>
<evidence type="ECO:0000256" key="3">
    <source>
        <dbReference type="ARBA" id="ARBA00022679"/>
    </source>
</evidence>
<dbReference type="EMBL" id="KY793537">
    <property type="protein sequence ID" value="ATJ04174.1"/>
    <property type="molecule type" value="Viral_cRNA"/>
</dbReference>
<dbReference type="KEGG" id="vg:80549499"/>
<dbReference type="InterPro" id="IPR007099">
    <property type="entry name" value="RNA-dir_pol_NSvirus"/>
</dbReference>
<organism evidence="11 12">
    <name type="scientific">Anopheles A virus</name>
    <dbReference type="NCBI Taxonomy" id="35307"/>
    <lineage>
        <taxon>Viruses</taxon>
        <taxon>Riboviria</taxon>
        <taxon>Orthornavirae</taxon>
        <taxon>Negarnaviricota</taxon>
        <taxon>Polyploviricotina</taxon>
        <taxon>Bunyaviricetes</taxon>
        <taxon>Elliovirales</taxon>
        <taxon>Peribunyaviridae</taxon>
        <taxon>Orthobunyavirus</taxon>
        <taxon>Orthobunyavirus horizonteense</taxon>
    </lineage>
</organism>
<evidence type="ECO:0000256" key="5">
    <source>
        <dbReference type="ARBA" id="ARBA00022842"/>
    </source>
</evidence>
<evidence type="ECO:0000256" key="2">
    <source>
        <dbReference type="ARBA" id="ARBA00018602"/>
    </source>
</evidence>
<evidence type="ECO:0000313" key="12">
    <source>
        <dbReference type="Proteomes" id="UP000424697"/>
    </source>
</evidence>
<dbReference type="InterPro" id="IPR048547">
    <property type="entry name" value="L_thumb_ring_bunyavir"/>
</dbReference>
<accession>A0A291NVX5</accession>
<name>A0A291NVX5_9VIRU</name>
<evidence type="ECO:0000256" key="4">
    <source>
        <dbReference type="ARBA" id="ARBA00022801"/>
    </source>
</evidence>
<dbReference type="CDD" id="cd22349">
    <property type="entry name" value="PDDEXK_RNA_polymerase-like"/>
    <property type="match status" value="1"/>
</dbReference>
<sequence>MELALKREFRARINAANTADVAKDIDVDLYLARHNYFGKCVCDFYNIQYRDDVPLVDILIDCIDDFDPMGFKIPNITPDNYVYSHGRIFLIDYKVTLSMETVNLTIQKYTAAINEIQHQIITPIEVVIIQINPRTREIYISNDLFREIYGLPQIDVNFDDFFELKDILYAKFENDDEFLLKIAHGDFTLTAPWISDDTPELFEHDEFKLFVDSMPKVYQDLFDEALNFNSYASERWNTLLYKIREVTKAEYNIQVSNMSKNVFLCDGKYSKPSKEAIESGWKTMTERIKNSRNVMDSHVYQKPSIHFLWTEPTGTKDTTTVSKILRLSKSLQNANGNHPMMFPIRQLGQAMDFSNDIELYVTETNKRKNEARKNLGQVKNKKLGPFVAGDAEVIWEQQFVLSQKNITIDNRKRLLKEFAGIGKHKTFSQKTIDDIDISRPKILDFNNEQIYLESIRMMSSTKKILSKTKNYTSKSEFILDNYGSEIFESNPETYDTIEKITNTHYWSFVNDYSTLMRNMLAMSQYNRPNTFRVATCANDNLFGILLPSSDIKSKQSTIVYFIICIHQEEENLVNPGSKCYTFKSGNHHVTISKAMRLDKQRCQRIVSGPGLFLMSSVLMYNNNPVLEINDVLNFCLYTSLSVTKAMLSLTEPSRYMIMNSLALSSDVQGYIGEKFSPYTKTLFSVYMTRLIKNACYQAYNQREKVSFRDIYLTDFEITQKGVRENRDLQSIWFKGNVTLKEYLNQIFMPFYFNSKGLHEKHHVMIDLIKTVGEIEIEQRNMLTEYWSNDPKPQTVNLPIYLHCLSRSLITDTSRHNHLRNKVESRNNFKRSPTTISTFTSSKSSVKIGNFEDLKTNQKKSKESIREKQKIRMANPLFFEEDDIDASIEHANYTMLKKSIPNFIDYVTTKNFDRLYELYQDGIIQNETTIEICMKLMKTHKSHNFAIFNKGQKTAKDREIFEPEWETKAGMYVIERLSKERCKLNLDEMISEPGDGKLKILENKCESEIRYMLSKQVELQSKSELDNYRSTKIEINADMTKWSAQDVFVKYFWLIAMDPILYPVEKKRILYFMCNYLNKNLIIPDEVMYSLMDQKAFRENDIFFELTENFTKNHFQVKRNWLQGNYNYTSSYVHSCAMMFFKDVMKETSKLLQGDCNTNSLVHSDDNQTSIVFVQNVVSDEILIDHTVSTFKKTCLLFGCQANMKKTYFTNFIKEFVSLFNIMGEPFSIYGRFLLTSVGDCAYIGPYEDLSSRISAIQSSIKHGCPPSYAWLGIGMAHWMTYLTYNMLPGQKNDPIPHMPYKTRDQLPIELFGLLKAPLHVISMLGMESQNTSFLVKLLQKMNSVLKKKDPIISQINQIDEWDLSLLSESETINLKILRHIHLDSDQTNDTMGETSEMRSRSLLTPRKFTTAGVIKKLRSFCDYQNIMISKEKTIELLDYIVRRPELAITKGETKEEFINMTVFRYNSKRFKESLSIQNPSQLFIEQILFSGKPVIDYEHLAEKFLTLSDSHAGQDPKTTITGRFTFTEAYYRLIQDINKLPLTKEDIKIVYNYCISNDPLIVTISNAMVLSTLGSQLPKVGISANSMPEFRSMKLIHHSPALVLRAYSQGTPDIQGSNIEEMERDLVHLRQFIEETKLLEKMNNSIDSLDFTDEVQEKMIRIREQTKFYQICYEYIRSADHKVKVFILPTKTRTAHDFCSVIQGSLIKDNKWFSMHYLKQVVVQGHKAIITKTESTDYTIAVECFRVLFFFIDSFIAGDFKRAVLSEVIKEYTYKNMPIDDLLTIILRSQNRYEFLPLLYQTGYLTQLDLDKYDAMKSSERITWNQNQVSREFDKGPIDLQITGYNRELRIIGNDNLLTIAELKLSNSRYENIMNAGRKLLSCRHGMRFEKMQKIDIEPGNMYITYQRKTHNQYTYQIHSFNSIMQRNEDNKNKGRFFNEIIPVCQVIVSQFQSVGKLKMSRLQFLNDENNSISRLQISPNEQAVMRRANLDKCRMFHGPDINIGLISLNKLMQCSELMTLDYTRIASLSLVSIARILDCTGQIDDKTDDFEFTGLSNDPLEIECLEDIETSPMLKLCTYKQGTSKMTYSNAIKESLYREVNKFIIAFDLASDGYYSKKNLGILSTIVSTAEMLDTNEWSTLIKDCIHLTLIVNGMDAIYHTFSMPCAFLLDPINEIVNWVKLKSFIMSLPDVIDPMWAEMFNHFKSKAILLIDSKINQPINYQSILSEIEIEGGKIEYEFS</sequence>
<dbReference type="GO" id="GO:0016787">
    <property type="term" value="F:hydrolase activity"/>
    <property type="evidence" value="ECO:0007669"/>
    <property type="project" value="UniProtKB-KW"/>
</dbReference>
<evidence type="ECO:0000256" key="1">
    <source>
        <dbReference type="ARBA" id="ARBA00012494"/>
    </source>
</evidence>
<dbReference type="InterPro" id="IPR007322">
    <property type="entry name" value="RNA_pol_bunyavir"/>
</dbReference>
<protein>
    <recommendedName>
        <fullName evidence="2">RNA-directed RNA polymerase L</fullName>
        <ecNumber evidence="1">2.7.7.48</ecNumber>
    </recommendedName>
    <alternativeName>
        <fullName evidence="6">Large structural protein</fullName>
    </alternativeName>
    <alternativeName>
        <fullName evidence="8">Replicase</fullName>
    </alternativeName>
    <alternativeName>
        <fullName evidence="7">Transcriptase</fullName>
    </alternativeName>
</protein>
<dbReference type="GO" id="GO:0006351">
    <property type="term" value="P:DNA-templated transcription"/>
    <property type="evidence" value="ECO:0007669"/>
    <property type="project" value="InterPro"/>
</dbReference>